<sequence>MSPDSRSDDPRVAAAAAFLRERGFGGPFALALVTGTGLGALAERLAAPRTLPYGEIPHFPGSGVSGHAGRLAAGTLAGRPVLVFQGRAHPYERGDAAAMRVPVGVVGALGSPPLLLTNAAGSLMRRAGPGSLALISDHLNLSGMNPLHGEPSDARFVPMTGAYDPALRAGLRAAAAAAGIALHEGVYAWFAGPSFETPAEIRMAARLGADLVGMSTAPEVILARFFGLRVAALSLVTNYAAGFEAGAPDHAETKRVARDAERAVGRLLDALLSRPEAP</sequence>
<dbReference type="PIRSF" id="PIRSF000477">
    <property type="entry name" value="PurNPase"/>
    <property type="match status" value="1"/>
</dbReference>
<dbReference type="Gene3D" id="3.40.50.1580">
    <property type="entry name" value="Nucleoside phosphorylase domain"/>
    <property type="match status" value="1"/>
</dbReference>
<protein>
    <recommendedName>
        <fullName evidence="5 9">Purine nucleoside phosphorylase</fullName>
        <ecNumber evidence="4 9">2.4.2.1</ecNumber>
    </recommendedName>
    <alternativeName>
        <fullName evidence="8 9">Inosine-guanosine phosphorylase</fullName>
    </alternativeName>
</protein>
<dbReference type="EC" id="2.4.2.1" evidence="4 9"/>
<dbReference type="Proteomes" id="UP001055167">
    <property type="component" value="Unassembled WGS sequence"/>
</dbReference>
<evidence type="ECO:0000256" key="1">
    <source>
        <dbReference type="ARBA" id="ARBA00005058"/>
    </source>
</evidence>
<evidence type="ECO:0000259" key="10">
    <source>
        <dbReference type="Pfam" id="PF01048"/>
    </source>
</evidence>
<dbReference type="NCBIfam" id="TIGR01697">
    <property type="entry name" value="PNPH-PUNA-XAPA"/>
    <property type="match status" value="1"/>
</dbReference>
<evidence type="ECO:0000256" key="3">
    <source>
        <dbReference type="ARBA" id="ARBA00011233"/>
    </source>
</evidence>
<feature type="domain" description="Nucleoside phosphorylase" evidence="10">
    <location>
        <begin position="31"/>
        <end position="272"/>
    </location>
</feature>
<comment type="similarity">
    <text evidence="2 9">Belongs to the PNP/MTAP phosphorylase family.</text>
</comment>
<dbReference type="RefSeq" id="WP_128560090.1">
    <property type="nucleotide sequence ID" value="NZ_BPQH01000004.1"/>
</dbReference>
<keyword evidence="7 9" id="KW-0808">Transferase</keyword>
<keyword evidence="6 9" id="KW-0328">Glycosyltransferase</keyword>
<name>A0ABQ4QUZ0_9HYPH</name>
<dbReference type="InterPro" id="IPR000845">
    <property type="entry name" value="Nucleoside_phosphorylase_d"/>
</dbReference>
<gene>
    <name evidence="11" type="primary">punA</name>
    <name evidence="11" type="ORF">OPKNFCMD_1592</name>
</gene>
<dbReference type="EMBL" id="BPQH01000004">
    <property type="protein sequence ID" value="GJD48866.1"/>
    <property type="molecule type" value="Genomic_DNA"/>
</dbReference>
<evidence type="ECO:0000256" key="5">
    <source>
        <dbReference type="ARBA" id="ARBA00013834"/>
    </source>
</evidence>
<evidence type="ECO:0000256" key="7">
    <source>
        <dbReference type="ARBA" id="ARBA00022679"/>
    </source>
</evidence>
<comment type="pathway">
    <text evidence="1 9">Purine metabolism; purine nucleoside salvage.</text>
</comment>
<evidence type="ECO:0000313" key="12">
    <source>
        <dbReference type="Proteomes" id="UP001055167"/>
    </source>
</evidence>
<dbReference type="InterPro" id="IPR011268">
    <property type="entry name" value="Purine_phosphorylase"/>
</dbReference>
<evidence type="ECO:0000256" key="2">
    <source>
        <dbReference type="ARBA" id="ARBA00006751"/>
    </source>
</evidence>
<evidence type="ECO:0000256" key="6">
    <source>
        <dbReference type="ARBA" id="ARBA00022676"/>
    </source>
</evidence>
<evidence type="ECO:0000256" key="8">
    <source>
        <dbReference type="ARBA" id="ARBA00031036"/>
    </source>
</evidence>
<comment type="subunit">
    <text evidence="3">Homotrimer.</text>
</comment>
<evidence type="ECO:0000256" key="4">
    <source>
        <dbReference type="ARBA" id="ARBA00011886"/>
    </source>
</evidence>
<proteinExistence type="inferred from homology"/>
<accession>A0ABQ4QUZ0</accession>
<organism evidence="11 12">
    <name type="scientific">Methylobacterium crusticola</name>
    <dbReference type="NCBI Taxonomy" id="1697972"/>
    <lineage>
        <taxon>Bacteria</taxon>
        <taxon>Pseudomonadati</taxon>
        <taxon>Pseudomonadota</taxon>
        <taxon>Alphaproteobacteria</taxon>
        <taxon>Hyphomicrobiales</taxon>
        <taxon>Methylobacteriaceae</taxon>
        <taxon>Methylobacterium</taxon>
    </lineage>
</organism>
<keyword evidence="12" id="KW-1185">Reference proteome</keyword>
<dbReference type="PANTHER" id="PTHR11904:SF9">
    <property type="entry name" value="PURINE NUCLEOSIDE PHOSPHORYLASE-RELATED"/>
    <property type="match status" value="1"/>
</dbReference>
<dbReference type="SUPFAM" id="SSF53167">
    <property type="entry name" value="Purine and uridine phosphorylases"/>
    <property type="match status" value="1"/>
</dbReference>
<comment type="function">
    <text evidence="9">The purine nucleoside phosphorylases catalyze the phosphorolytic breakdown of the N-glycosidic bond in the beta-(deoxy)ribonucleoside molecules, with the formation of the corresponding free purine bases and pentose-1-phosphate.</text>
</comment>
<dbReference type="CDD" id="cd09009">
    <property type="entry name" value="PNP-EcPNPII_like"/>
    <property type="match status" value="1"/>
</dbReference>
<dbReference type="InterPro" id="IPR035994">
    <property type="entry name" value="Nucleoside_phosphorylase_sf"/>
</dbReference>
<evidence type="ECO:0000256" key="9">
    <source>
        <dbReference type="PIRNR" id="PIRNR000477"/>
    </source>
</evidence>
<dbReference type="PANTHER" id="PTHR11904">
    <property type="entry name" value="METHYLTHIOADENOSINE/PURINE NUCLEOSIDE PHOSPHORYLASE"/>
    <property type="match status" value="1"/>
</dbReference>
<dbReference type="NCBIfam" id="TIGR01698">
    <property type="entry name" value="PUNP"/>
    <property type="match status" value="1"/>
</dbReference>
<reference evidence="11" key="2">
    <citation type="submission" date="2021-08" db="EMBL/GenBank/DDBJ databases">
        <authorList>
            <person name="Tani A."/>
            <person name="Ola A."/>
            <person name="Ogura Y."/>
            <person name="Katsura K."/>
            <person name="Hayashi T."/>
        </authorList>
    </citation>
    <scope>NUCLEOTIDE SEQUENCE</scope>
    <source>
        <strain evidence="11">KCTC 52305</strain>
    </source>
</reference>
<dbReference type="InterPro" id="IPR011269">
    <property type="entry name" value="PUNP"/>
</dbReference>
<reference evidence="11" key="1">
    <citation type="journal article" date="2021" name="Front. Microbiol.">
        <title>Comprehensive Comparative Genomics and Phenotyping of Methylobacterium Species.</title>
        <authorList>
            <person name="Alessa O."/>
            <person name="Ogura Y."/>
            <person name="Fujitani Y."/>
            <person name="Takami H."/>
            <person name="Hayashi T."/>
            <person name="Sahin N."/>
            <person name="Tani A."/>
        </authorList>
    </citation>
    <scope>NUCLEOTIDE SEQUENCE</scope>
    <source>
        <strain evidence="11">KCTC 52305</strain>
    </source>
</reference>
<evidence type="ECO:0000313" key="11">
    <source>
        <dbReference type="EMBL" id="GJD48866.1"/>
    </source>
</evidence>
<comment type="caution">
    <text evidence="11">The sequence shown here is derived from an EMBL/GenBank/DDBJ whole genome shotgun (WGS) entry which is preliminary data.</text>
</comment>
<dbReference type="Pfam" id="PF01048">
    <property type="entry name" value="PNP_UDP_1"/>
    <property type="match status" value="1"/>
</dbReference>
<dbReference type="NCBIfam" id="NF006054">
    <property type="entry name" value="PRK08202.1"/>
    <property type="match status" value="1"/>
</dbReference>